<name>A0AA42MUS6_ACIJO</name>
<dbReference type="GO" id="GO:0015074">
    <property type="term" value="P:DNA integration"/>
    <property type="evidence" value="ECO:0007669"/>
    <property type="project" value="InterPro"/>
</dbReference>
<dbReference type="PANTHER" id="PTHR46889:SF4">
    <property type="entry name" value="TRANSPOSASE INSO FOR INSERTION SEQUENCE ELEMENT IS911B-RELATED"/>
    <property type="match status" value="1"/>
</dbReference>
<evidence type="ECO:0000259" key="3">
    <source>
        <dbReference type="PROSITE" id="PS50994"/>
    </source>
</evidence>
<dbReference type="GO" id="GO:0003677">
    <property type="term" value="F:DNA binding"/>
    <property type="evidence" value="ECO:0007669"/>
    <property type="project" value="InterPro"/>
</dbReference>
<dbReference type="InterPro" id="IPR002514">
    <property type="entry name" value="Transposase_8"/>
</dbReference>
<dbReference type="InterPro" id="IPR001584">
    <property type="entry name" value="Integrase_cat-core"/>
</dbReference>
<gene>
    <name evidence="4" type="ORF">N5C10_07515</name>
</gene>
<proteinExistence type="inferred from homology"/>
<reference evidence="4" key="1">
    <citation type="submission" date="2022-09" db="EMBL/GenBank/DDBJ databases">
        <title>Intensive care unit water sources are persistently colonized with multi-drug resistant bacteria and are the site of extensive horizontal gene transfer of antibiotic resistance genes.</title>
        <authorList>
            <person name="Diorio-Toth L."/>
        </authorList>
    </citation>
    <scope>NUCLEOTIDE SEQUENCE</scope>
    <source>
        <strain evidence="4">GD03920</strain>
    </source>
</reference>
<dbReference type="PANTHER" id="PTHR46889">
    <property type="entry name" value="TRANSPOSASE INSF FOR INSERTION SEQUENCE IS3B-RELATED"/>
    <property type="match status" value="1"/>
</dbReference>
<dbReference type="RefSeq" id="WP_201703329.1">
    <property type="nucleotide sequence ID" value="NZ_CP068187.1"/>
</dbReference>
<dbReference type="AlphaFoldDB" id="A0AA42MUS6"/>
<dbReference type="EMBL" id="JAOCBE010000001">
    <property type="protein sequence ID" value="MDH0969115.1"/>
    <property type="molecule type" value="Genomic_DNA"/>
</dbReference>
<dbReference type="Gene3D" id="1.10.10.10">
    <property type="entry name" value="Winged helix-like DNA-binding domain superfamily/Winged helix DNA-binding domain"/>
    <property type="match status" value="1"/>
</dbReference>
<keyword evidence="2" id="KW-0175">Coiled coil</keyword>
<dbReference type="NCBIfam" id="NF033516">
    <property type="entry name" value="transpos_IS3"/>
    <property type="match status" value="1"/>
</dbReference>
<protein>
    <submittedName>
        <fullName evidence="4">IS3 family transposase</fullName>
    </submittedName>
</protein>
<dbReference type="PROSITE" id="PS50994">
    <property type="entry name" value="INTEGRASE"/>
    <property type="match status" value="1"/>
</dbReference>
<evidence type="ECO:0000256" key="1">
    <source>
        <dbReference type="ARBA" id="ARBA00009964"/>
    </source>
</evidence>
<dbReference type="SUPFAM" id="SSF53098">
    <property type="entry name" value="Ribonuclease H-like"/>
    <property type="match status" value="1"/>
</dbReference>
<dbReference type="Pfam" id="PF00665">
    <property type="entry name" value="rve"/>
    <property type="match status" value="1"/>
</dbReference>
<dbReference type="InterPro" id="IPR048020">
    <property type="entry name" value="Transpos_IS3"/>
</dbReference>
<dbReference type="SUPFAM" id="SSF46689">
    <property type="entry name" value="Homeodomain-like"/>
    <property type="match status" value="1"/>
</dbReference>
<dbReference type="InterPro" id="IPR050900">
    <property type="entry name" value="Transposase_IS3/IS150/IS904"/>
</dbReference>
<sequence length="411" mass="47696">MTKLKYTPEIRERAVQLLIESEKDYPSNWAAITAIAPKIGCTPETLRAWHQKHLDQQNPIKVQQISDQEKMKQMEREIKELKRANEILRKAAGFFRPSGARPPTQIMVDFIHNNKDLYGVDAICRILTIAASTYYRTLDLCDEKHCFAREHRAKRDLHDLHHAEEIKRIWKESSGRYGVRKVWQKLKREGYIIARCTVARLMKKLGIQGVWRGKNKQTTRSRDDQKRAPDLVKRNFRADQPNHLWVADFTYIQTNSGWVYTAFIIDVFSRAIVGWKVSTRMNTDMVLDALEQALHDRGMPKNVIHHSDRGVQYLSIRYTNRLEAANLRVSVGTTGDSYDNALAETVNGLYKTEAIEYLKADWQGLADVQLATLNWVDWFNKKRVHSALGYVSPFEFEAMYYDKINPLGQVA</sequence>
<feature type="coiled-coil region" evidence="2">
    <location>
        <begin position="64"/>
        <end position="91"/>
    </location>
</feature>
<dbReference type="Pfam" id="PF13333">
    <property type="entry name" value="rve_2"/>
    <property type="match status" value="1"/>
</dbReference>
<dbReference type="Pfam" id="PF01527">
    <property type="entry name" value="HTH_Tnp_1"/>
    <property type="match status" value="1"/>
</dbReference>
<feature type="domain" description="Integrase catalytic" evidence="3">
    <location>
        <begin position="237"/>
        <end position="401"/>
    </location>
</feature>
<accession>A0AA42MUS6</accession>
<dbReference type="Pfam" id="PF13276">
    <property type="entry name" value="HTH_21"/>
    <property type="match status" value="1"/>
</dbReference>
<organism evidence="4 5">
    <name type="scientific">Acinetobacter johnsonii</name>
    <dbReference type="NCBI Taxonomy" id="40214"/>
    <lineage>
        <taxon>Bacteria</taxon>
        <taxon>Pseudomonadati</taxon>
        <taxon>Pseudomonadota</taxon>
        <taxon>Gammaproteobacteria</taxon>
        <taxon>Moraxellales</taxon>
        <taxon>Moraxellaceae</taxon>
        <taxon>Acinetobacter</taxon>
    </lineage>
</organism>
<dbReference type="InterPro" id="IPR025948">
    <property type="entry name" value="HTH-like_dom"/>
</dbReference>
<dbReference type="Gene3D" id="3.30.420.10">
    <property type="entry name" value="Ribonuclease H-like superfamily/Ribonuclease H"/>
    <property type="match status" value="1"/>
</dbReference>
<evidence type="ECO:0000256" key="2">
    <source>
        <dbReference type="SAM" id="Coils"/>
    </source>
</evidence>
<dbReference type="Proteomes" id="UP001159915">
    <property type="component" value="Unassembled WGS sequence"/>
</dbReference>
<dbReference type="GO" id="GO:0006313">
    <property type="term" value="P:DNA transposition"/>
    <property type="evidence" value="ECO:0007669"/>
    <property type="project" value="InterPro"/>
</dbReference>
<comment type="similarity">
    <text evidence="1">Belongs to the transposase 8 family.</text>
</comment>
<comment type="caution">
    <text evidence="4">The sequence shown here is derived from an EMBL/GenBank/DDBJ whole genome shotgun (WGS) entry which is preliminary data.</text>
</comment>
<dbReference type="InterPro" id="IPR036397">
    <property type="entry name" value="RNaseH_sf"/>
</dbReference>
<evidence type="ECO:0000313" key="4">
    <source>
        <dbReference type="EMBL" id="MDH0969115.1"/>
    </source>
</evidence>
<dbReference type="GO" id="GO:0004803">
    <property type="term" value="F:transposase activity"/>
    <property type="evidence" value="ECO:0007669"/>
    <property type="project" value="InterPro"/>
</dbReference>
<dbReference type="InterPro" id="IPR036388">
    <property type="entry name" value="WH-like_DNA-bd_sf"/>
</dbReference>
<dbReference type="InterPro" id="IPR012337">
    <property type="entry name" value="RNaseH-like_sf"/>
</dbReference>
<dbReference type="InterPro" id="IPR009057">
    <property type="entry name" value="Homeodomain-like_sf"/>
</dbReference>
<evidence type="ECO:0000313" key="5">
    <source>
        <dbReference type="Proteomes" id="UP001159915"/>
    </source>
</evidence>